<reference evidence="2 3" key="1">
    <citation type="submission" date="2019-07" db="EMBL/GenBank/DDBJ databases">
        <authorList>
            <person name="Jastrzebski P J."/>
            <person name="Paukszto L."/>
            <person name="Jastrzebski P J."/>
        </authorList>
    </citation>
    <scope>NUCLEOTIDE SEQUENCE [LARGE SCALE GENOMIC DNA]</scope>
    <source>
        <strain evidence="2 3">WMS-il1</strain>
    </source>
</reference>
<accession>A0A564Z6B8</accession>
<evidence type="ECO:0000256" key="1">
    <source>
        <dbReference type="SAM" id="MobiDB-lite"/>
    </source>
</evidence>
<name>A0A564Z6B8_HYMDI</name>
<feature type="region of interest" description="Disordered" evidence="1">
    <location>
        <begin position="184"/>
        <end position="223"/>
    </location>
</feature>
<dbReference type="EMBL" id="CABIJS010000666">
    <property type="protein sequence ID" value="VUZ54859.1"/>
    <property type="molecule type" value="Genomic_DNA"/>
</dbReference>
<evidence type="ECO:0000313" key="2">
    <source>
        <dbReference type="EMBL" id="VUZ54859.1"/>
    </source>
</evidence>
<proteinExistence type="predicted"/>
<keyword evidence="3" id="KW-1185">Reference proteome</keyword>
<protein>
    <submittedName>
        <fullName evidence="2">Uncharacterized protein</fullName>
    </submittedName>
</protein>
<gene>
    <name evidence="2" type="ORF">WMSIL1_LOCUS12820</name>
</gene>
<dbReference type="Gene3D" id="3.10.450.700">
    <property type="match status" value="1"/>
</dbReference>
<sequence length="383" mass="43583">MNIHLAFKNSRSTNLNMGLTIPKRSYPPCGTIPKVMAQVQKAQSARLSEQSPTPKRTQPKRILMKDLVIKRGSGRPTGYFFMVVTSPVKRESDSVSENFVYQGLFSPEIESAPWVIVRDRYHKDQMITFPITLCGGVYESLQTMVSKRNGEWSFDVSKLQKFQLMESILNNFIECPNEAVQKEISADADSKERRSDASDDKGKRVWLRSGPVNPPEEKTDLPPHKRTTYLRVYEELVPNLLAFLIDIKTRYSQRDVSPEKAVSMLSDSGERRFFFDVRNTRYGYRLHISQVSNKNRMVIGIPLESVVMARDCLNEVIQNYSLGEDKDRATLRKYCQNVILVRRNRRSDKSGSGENENGGEQSSSPSTTNANGKKLVNGNKRSP</sequence>
<feature type="region of interest" description="Disordered" evidence="1">
    <location>
        <begin position="345"/>
        <end position="383"/>
    </location>
</feature>
<feature type="compositionally biased region" description="Low complexity" evidence="1">
    <location>
        <begin position="350"/>
        <end position="366"/>
    </location>
</feature>
<organism evidence="2 3">
    <name type="scientific">Hymenolepis diminuta</name>
    <name type="common">Rat tapeworm</name>
    <dbReference type="NCBI Taxonomy" id="6216"/>
    <lineage>
        <taxon>Eukaryota</taxon>
        <taxon>Metazoa</taxon>
        <taxon>Spiralia</taxon>
        <taxon>Lophotrochozoa</taxon>
        <taxon>Platyhelminthes</taxon>
        <taxon>Cestoda</taxon>
        <taxon>Eucestoda</taxon>
        <taxon>Cyclophyllidea</taxon>
        <taxon>Hymenolepididae</taxon>
        <taxon>Hymenolepis</taxon>
    </lineage>
</organism>
<evidence type="ECO:0000313" key="3">
    <source>
        <dbReference type="Proteomes" id="UP000321570"/>
    </source>
</evidence>
<feature type="compositionally biased region" description="Basic and acidic residues" evidence="1">
    <location>
        <begin position="184"/>
        <end position="203"/>
    </location>
</feature>
<dbReference type="AlphaFoldDB" id="A0A564Z6B8"/>
<dbReference type="Proteomes" id="UP000321570">
    <property type="component" value="Unassembled WGS sequence"/>
</dbReference>